<evidence type="ECO:0000256" key="13">
    <source>
        <dbReference type="ARBA" id="ARBA00048679"/>
    </source>
</evidence>
<comment type="caution">
    <text evidence="17">The sequence shown here is derived from an EMBL/GenBank/DDBJ whole genome shotgun (WGS) entry which is preliminary data.</text>
</comment>
<keyword evidence="8 17" id="KW-0418">Kinase</keyword>
<keyword evidence="10" id="KW-1133">Transmembrane helix</keyword>
<feature type="domain" description="Protein kinase" evidence="16">
    <location>
        <begin position="41"/>
        <end position="68"/>
    </location>
</feature>
<dbReference type="PANTHER" id="PTHR47982:SF44">
    <property type="entry name" value="PROLINE-RICH RECEPTOR-LIKE PROTEIN KINASE PERK13-RELATED"/>
    <property type="match status" value="1"/>
</dbReference>
<evidence type="ECO:0000256" key="12">
    <source>
        <dbReference type="ARBA" id="ARBA00047899"/>
    </source>
</evidence>
<dbReference type="Gene3D" id="3.30.200.20">
    <property type="entry name" value="Phosphorylase Kinase, domain 1"/>
    <property type="match status" value="1"/>
</dbReference>
<comment type="catalytic activity">
    <reaction evidence="12">
        <text>L-threonyl-[protein] + ATP = O-phospho-L-threonyl-[protein] + ADP + H(+)</text>
        <dbReference type="Rhea" id="RHEA:46608"/>
        <dbReference type="Rhea" id="RHEA-COMP:11060"/>
        <dbReference type="Rhea" id="RHEA-COMP:11605"/>
        <dbReference type="ChEBI" id="CHEBI:15378"/>
        <dbReference type="ChEBI" id="CHEBI:30013"/>
        <dbReference type="ChEBI" id="CHEBI:30616"/>
        <dbReference type="ChEBI" id="CHEBI:61977"/>
        <dbReference type="ChEBI" id="CHEBI:456216"/>
        <dbReference type="EC" id="2.7.11.1"/>
    </reaction>
</comment>
<evidence type="ECO:0000256" key="14">
    <source>
        <dbReference type="PROSITE-ProRule" id="PRU10141"/>
    </source>
</evidence>
<name>A0A392RD99_9FABA</name>
<reference evidence="17 18" key="1">
    <citation type="journal article" date="2018" name="Front. Plant Sci.">
        <title>Red Clover (Trifolium pratense) and Zigzag Clover (T. medium) - A Picture of Genomic Similarities and Differences.</title>
        <authorList>
            <person name="Dluhosova J."/>
            <person name="Istvanek J."/>
            <person name="Nedelnik J."/>
            <person name="Repkova J."/>
        </authorList>
    </citation>
    <scope>NUCLEOTIDE SEQUENCE [LARGE SCALE GENOMIC DNA]</scope>
    <source>
        <strain evidence="18">cv. 10/8</strain>
        <tissue evidence="17">Leaf</tissue>
    </source>
</reference>
<sequence length="68" mass="7762">MRKKQRVVTGCDSEDEEEDETKELNYPRISYRQLREVTGGFSASSLIGSGRFGRVYKGVLYNTRVAVK</sequence>
<evidence type="ECO:0000256" key="9">
    <source>
        <dbReference type="ARBA" id="ARBA00022840"/>
    </source>
</evidence>
<accession>A0A392RD99</accession>
<dbReference type="PROSITE" id="PS50011">
    <property type="entry name" value="PROTEIN_KINASE_DOM"/>
    <property type="match status" value="1"/>
</dbReference>
<feature type="non-terminal residue" evidence="17">
    <location>
        <position position="68"/>
    </location>
</feature>
<evidence type="ECO:0000256" key="6">
    <source>
        <dbReference type="ARBA" id="ARBA00022692"/>
    </source>
</evidence>
<evidence type="ECO:0000256" key="11">
    <source>
        <dbReference type="ARBA" id="ARBA00023136"/>
    </source>
</evidence>
<evidence type="ECO:0000313" key="18">
    <source>
        <dbReference type="Proteomes" id="UP000265520"/>
    </source>
</evidence>
<evidence type="ECO:0000256" key="7">
    <source>
        <dbReference type="ARBA" id="ARBA00022741"/>
    </source>
</evidence>
<dbReference type="PANTHER" id="PTHR47982">
    <property type="entry name" value="PROLINE-RICH RECEPTOR-LIKE PROTEIN KINASE PERK4"/>
    <property type="match status" value="1"/>
</dbReference>
<keyword evidence="3" id="KW-1003">Cell membrane</keyword>
<dbReference type="EC" id="2.7.11.1" evidence="2"/>
<evidence type="ECO:0000313" key="17">
    <source>
        <dbReference type="EMBL" id="MCI34561.1"/>
    </source>
</evidence>
<dbReference type="SUPFAM" id="SSF56112">
    <property type="entry name" value="Protein kinase-like (PK-like)"/>
    <property type="match status" value="1"/>
</dbReference>
<keyword evidence="17" id="KW-0675">Receptor</keyword>
<comment type="subcellular location">
    <subcellularLocation>
        <location evidence="1">Cell membrane</location>
        <topology evidence="1">Single-pass membrane protein</topology>
    </subcellularLocation>
</comment>
<dbReference type="InterPro" id="IPR047117">
    <property type="entry name" value="PERK1-13-like"/>
</dbReference>
<dbReference type="InterPro" id="IPR000719">
    <property type="entry name" value="Prot_kinase_dom"/>
</dbReference>
<dbReference type="AlphaFoldDB" id="A0A392RD99"/>
<keyword evidence="6" id="KW-0812">Transmembrane</keyword>
<keyword evidence="5" id="KW-0808">Transferase</keyword>
<evidence type="ECO:0000256" key="2">
    <source>
        <dbReference type="ARBA" id="ARBA00012513"/>
    </source>
</evidence>
<dbReference type="GO" id="GO:0004674">
    <property type="term" value="F:protein serine/threonine kinase activity"/>
    <property type="evidence" value="ECO:0007669"/>
    <property type="project" value="UniProtKB-KW"/>
</dbReference>
<dbReference type="InterPro" id="IPR017441">
    <property type="entry name" value="Protein_kinase_ATP_BS"/>
</dbReference>
<keyword evidence="7 14" id="KW-0547">Nucleotide-binding</keyword>
<dbReference type="EMBL" id="LXQA010214903">
    <property type="protein sequence ID" value="MCI34561.1"/>
    <property type="molecule type" value="Genomic_DNA"/>
</dbReference>
<feature type="region of interest" description="Disordered" evidence="15">
    <location>
        <begin position="1"/>
        <end position="22"/>
    </location>
</feature>
<keyword evidence="18" id="KW-1185">Reference proteome</keyword>
<dbReference type="PROSITE" id="PS00107">
    <property type="entry name" value="PROTEIN_KINASE_ATP"/>
    <property type="match status" value="1"/>
</dbReference>
<evidence type="ECO:0000256" key="10">
    <source>
        <dbReference type="ARBA" id="ARBA00022989"/>
    </source>
</evidence>
<evidence type="ECO:0000256" key="15">
    <source>
        <dbReference type="SAM" id="MobiDB-lite"/>
    </source>
</evidence>
<protein>
    <recommendedName>
        <fullName evidence="2">non-specific serine/threonine protein kinase</fullName>
        <ecNumber evidence="2">2.7.11.1</ecNumber>
    </recommendedName>
</protein>
<dbReference type="Proteomes" id="UP000265520">
    <property type="component" value="Unassembled WGS sequence"/>
</dbReference>
<evidence type="ECO:0000256" key="5">
    <source>
        <dbReference type="ARBA" id="ARBA00022679"/>
    </source>
</evidence>
<evidence type="ECO:0000256" key="1">
    <source>
        <dbReference type="ARBA" id="ARBA00004162"/>
    </source>
</evidence>
<evidence type="ECO:0000256" key="4">
    <source>
        <dbReference type="ARBA" id="ARBA00022527"/>
    </source>
</evidence>
<organism evidence="17 18">
    <name type="scientific">Trifolium medium</name>
    <dbReference type="NCBI Taxonomy" id="97028"/>
    <lineage>
        <taxon>Eukaryota</taxon>
        <taxon>Viridiplantae</taxon>
        <taxon>Streptophyta</taxon>
        <taxon>Embryophyta</taxon>
        <taxon>Tracheophyta</taxon>
        <taxon>Spermatophyta</taxon>
        <taxon>Magnoliopsida</taxon>
        <taxon>eudicotyledons</taxon>
        <taxon>Gunneridae</taxon>
        <taxon>Pentapetalae</taxon>
        <taxon>rosids</taxon>
        <taxon>fabids</taxon>
        <taxon>Fabales</taxon>
        <taxon>Fabaceae</taxon>
        <taxon>Papilionoideae</taxon>
        <taxon>50 kb inversion clade</taxon>
        <taxon>NPAAA clade</taxon>
        <taxon>Hologalegina</taxon>
        <taxon>IRL clade</taxon>
        <taxon>Trifolieae</taxon>
        <taxon>Trifolium</taxon>
    </lineage>
</organism>
<evidence type="ECO:0000256" key="8">
    <source>
        <dbReference type="ARBA" id="ARBA00022777"/>
    </source>
</evidence>
<evidence type="ECO:0000256" key="3">
    <source>
        <dbReference type="ARBA" id="ARBA00022475"/>
    </source>
</evidence>
<proteinExistence type="predicted"/>
<feature type="compositionally biased region" description="Acidic residues" evidence="15">
    <location>
        <begin position="12"/>
        <end position="21"/>
    </location>
</feature>
<keyword evidence="9 14" id="KW-0067">ATP-binding</keyword>
<keyword evidence="11" id="KW-0472">Membrane</keyword>
<feature type="binding site" evidence="14">
    <location>
        <position position="68"/>
    </location>
    <ligand>
        <name>ATP</name>
        <dbReference type="ChEBI" id="CHEBI:30616"/>
    </ligand>
</feature>
<dbReference type="GO" id="GO:0005886">
    <property type="term" value="C:plasma membrane"/>
    <property type="evidence" value="ECO:0007669"/>
    <property type="project" value="UniProtKB-SubCell"/>
</dbReference>
<evidence type="ECO:0000259" key="16">
    <source>
        <dbReference type="PROSITE" id="PS50011"/>
    </source>
</evidence>
<dbReference type="GO" id="GO:0005524">
    <property type="term" value="F:ATP binding"/>
    <property type="evidence" value="ECO:0007669"/>
    <property type="project" value="UniProtKB-UniRule"/>
</dbReference>
<dbReference type="InterPro" id="IPR011009">
    <property type="entry name" value="Kinase-like_dom_sf"/>
</dbReference>
<comment type="catalytic activity">
    <reaction evidence="13">
        <text>L-seryl-[protein] + ATP = O-phospho-L-seryl-[protein] + ADP + H(+)</text>
        <dbReference type="Rhea" id="RHEA:17989"/>
        <dbReference type="Rhea" id="RHEA-COMP:9863"/>
        <dbReference type="Rhea" id="RHEA-COMP:11604"/>
        <dbReference type="ChEBI" id="CHEBI:15378"/>
        <dbReference type="ChEBI" id="CHEBI:29999"/>
        <dbReference type="ChEBI" id="CHEBI:30616"/>
        <dbReference type="ChEBI" id="CHEBI:83421"/>
        <dbReference type="ChEBI" id="CHEBI:456216"/>
        <dbReference type="EC" id="2.7.11.1"/>
    </reaction>
</comment>
<keyword evidence="4" id="KW-0723">Serine/threonine-protein kinase</keyword>